<keyword evidence="7 8" id="KW-0472">Membrane</keyword>
<dbReference type="Pfam" id="PF00664">
    <property type="entry name" value="ABC_membrane"/>
    <property type="match status" value="1"/>
</dbReference>
<dbReference type="InterPro" id="IPR036640">
    <property type="entry name" value="ABC1_TM_sf"/>
</dbReference>
<dbReference type="GO" id="GO:0005886">
    <property type="term" value="C:plasma membrane"/>
    <property type="evidence" value="ECO:0007669"/>
    <property type="project" value="UniProtKB-SubCell"/>
</dbReference>
<reference evidence="11 12" key="1">
    <citation type="submission" date="2017-09" db="EMBL/GenBank/DDBJ databases">
        <title>Complete genome sequence of Janthinobacterium svalbardensis PAMC 27463.</title>
        <authorList>
            <person name="Cho Y.-J."/>
            <person name="Cho A."/>
            <person name="Kim O.-S."/>
            <person name="Lee J.-I."/>
        </authorList>
    </citation>
    <scope>NUCLEOTIDE SEQUENCE [LARGE SCALE GENOMIC DNA]</scope>
    <source>
        <strain evidence="11 12">PAMC 27463</strain>
    </source>
</reference>
<evidence type="ECO:0000259" key="10">
    <source>
        <dbReference type="PROSITE" id="PS50929"/>
    </source>
</evidence>
<dbReference type="EMBL" id="CP023422">
    <property type="protein sequence ID" value="ATD61479.1"/>
    <property type="molecule type" value="Genomic_DNA"/>
</dbReference>
<dbReference type="InterPro" id="IPR003439">
    <property type="entry name" value="ABC_transporter-like_ATP-bd"/>
</dbReference>
<evidence type="ECO:0000256" key="5">
    <source>
        <dbReference type="ARBA" id="ARBA00022840"/>
    </source>
</evidence>
<feature type="transmembrane region" description="Helical" evidence="8">
    <location>
        <begin position="21"/>
        <end position="44"/>
    </location>
</feature>
<dbReference type="InterPro" id="IPR003593">
    <property type="entry name" value="AAA+_ATPase"/>
</dbReference>
<dbReference type="Gene3D" id="3.40.50.300">
    <property type="entry name" value="P-loop containing nucleotide triphosphate hydrolases"/>
    <property type="match status" value="1"/>
</dbReference>
<feature type="domain" description="ABC transporter" evidence="9">
    <location>
        <begin position="337"/>
        <end position="575"/>
    </location>
</feature>
<name>A0A290WX49_9BURK</name>
<sequence>MNHLHFGPHFERLRLLHPVRWRIAAGLLCMALTVGAQLAFPQAIAYFIDNVAALTRRGVTPGMVAAMLAFSLLYALASAARFYLLQSSGHMIVMGVRRRLFDVVINQPIAFFDKHHGGELNSRLTSDVSALHESLTIGAANALRSLCVFAGGIAMLLHLSPMLSLPLALFIPISLYLGKLSGSNYRQRARAISASLAASGKVAQEYFAHARLVQAFNQQGGAMARYAQAMRQLLDVSLAGTRLLAVFQGAQGLLAFVALLTTLCFGAHLIGQGRLSVGELTAFVIYASMVTDTAGAISEFWNTWMRTMGSTDRIFDILRSHRPVPDAAPQPPLAGHIALREVRFAYPERTQATALDGVSLSIRAGEKIALVGASGAGKSTIASLVLGHYQPVTGSLHFDGIDARVLGVAQLRRQMAVVEQEPALFSGSIADNITFAVPDRQVTREEMLAAARLAHAHDFIAAFPDGYETLVGERGVQLSGGQKQRIAIARAILRAPKILILDEATSALDAASEQQVQRALDTLMQGRTTIIIAHRFSTIVKADRIIVMEDGRICQQGTHAELLRAGGQYARLIQQQLSQFQQLHDSTATL</sequence>
<keyword evidence="12" id="KW-1185">Reference proteome</keyword>
<evidence type="ECO:0000256" key="8">
    <source>
        <dbReference type="SAM" id="Phobius"/>
    </source>
</evidence>
<dbReference type="PANTHER" id="PTHR43394:SF1">
    <property type="entry name" value="ATP-BINDING CASSETTE SUB-FAMILY B MEMBER 10, MITOCHONDRIAL"/>
    <property type="match status" value="1"/>
</dbReference>
<dbReference type="PROSITE" id="PS50893">
    <property type="entry name" value="ABC_TRANSPORTER_2"/>
    <property type="match status" value="1"/>
</dbReference>
<dbReference type="Gene3D" id="1.20.1560.10">
    <property type="entry name" value="ABC transporter type 1, transmembrane domain"/>
    <property type="match status" value="1"/>
</dbReference>
<dbReference type="GO" id="GO:0090374">
    <property type="term" value="P:oligopeptide export from mitochondrion"/>
    <property type="evidence" value="ECO:0007669"/>
    <property type="project" value="TreeGrafter"/>
</dbReference>
<comment type="subcellular location">
    <subcellularLocation>
        <location evidence="1">Cell membrane</location>
        <topology evidence="1">Multi-pass membrane protein</topology>
    </subcellularLocation>
</comment>
<dbReference type="Proteomes" id="UP000218437">
    <property type="component" value="Chromosome"/>
</dbReference>
<keyword evidence="6 8" id="KW-1133">Transmembrane helix</keyword>
<dbReference type="SUPFAM" id="SSF52540">
    <property type="entry name" value="P-loop containing nucleoside triphosphate hydrolases"/>
    <property type="match status" value="1"/>
</dbReference>
<keyword evidence="3 8" id="KW-0812">Transmembrane</keyword>
<dbReference type="KEGG" id="jsv:CNX70_15900"/>
<dbReference type="SUPFAM" id="SSF90123">
    <property type="entry name" value="ABC transporter transmembrane region"/>
    <property type="match status" value="1"/>
</dbReference>
<evidence type="ECO:0000256" key="6">
    <source>
        <dbReference type="ARBA" id="ARBA00022989"/>
    </source>
</evidence>
<dbReference type="CDD" id="cd18557">
    <property type="entry name" value="ABC_6TM_TAP_ABCB8_10_like"/>
    <property type="match status" value="1"/>
</dbReference>
<feature type="transmembrane region" description="Helical" evidence="8">
    <location>
        <begin position="252"/>
        <end position="271"/>
    </location>
</feature>
<dbReference type="InterPro" id="IPR011527">
    <property type="entry name" value="ABC1_TM_dom"/>
</dbReference>
<organism evidence="11 12">
    <name type="scientific">Janthinobacterium svalbardensis</name>
    <dbReference type="NCBI Taxonomy" id="368607"/>
    <lineage>
        <taxon>Bacteria</taxon>
        <taxon>Pseudomonadati</taxon>
        <taxon>Pseudomonadota</taxon>
        <taxon>Betaproteobacteria</taxon>
        <taxon>Burkholderiales</taxon>
        <taxon>Oxalobacteraceae</taxon>
        <taxon>Janthinobacterium</taxon>
    </lineage>
</organism>
<evidence type="ECO:0000256" key="1">
    <source>
        <dbReference type="ARBA" id="ARBA00004651"/>
    </source>
</evidence>
<dbReference type="InterPro" id="IPR017871">
    <property type="entry name" value="ABC_transporter-like_CS"/>
</dbReference>
<proteinExistence type="predicted"/>
<dbReference type="PROSITE" id="PS00211">
    <property type="entry name" value="ABC_TRANSPORTER_1"/>
    <property type="match status" value="1"/>
</dbReference>
<dbReference type="FunFam" id="3.40.50.300:FF:000218">
    <property type="entry name" value="Multidrug ABC transporter ATP-binding protein"/>
    <property type="match status" value="1"/>
</dbReference>
<dbReference type="Pfam" id="PF00005">
    <property type="entry name" value="ABC_tran"/>
    <property type="match status" value="1"/>
</dbReference>
<evidence type="ECO:0000256" key="3">
    <source>
        <dbReference type="ARBA" id="ARBA00022692"/>
    </source>
</evidence>
<feature type="transmembrane region" description="Helical" evidence="8">
    <location>
        <begin position="64"/>
        <end position="84"/>
    </location>
</feature>
<feature type="transmembrane region" description="Helical" evidence="8">
    <location>
        <begin position="283"/>
        <end position="304"/>
    </location>
</feature>
<dbReference type="RefSeq" id="WP_096235493.1">
    <property type="nucleotide sequence ID" value="NZ_CP023422.1"/>
</dbReference>
<dbReference type="GO" id="GO:0016887">
    <property type="term" value="F:ATP hydrolysis activity"/>
    <property type="evidence" value="ECO:0007669"/>
    <property type="project" value="InterPro"/>
</dbReference>
<feature type="domain" description="ABC transmembrane type-1" evidence="10">
    <location>
        <begin position="24"/>
        <end position="306"/>
    </location>
</feature>
<gene>
    <name evidence="11" type="ORF">CNX70_15900</name>
</gene>
<accession>A0A290WX49</accession>
<keyword evidence="2" id="KW-1003">Cell membrane</keyword>
<dbReference type="GO" id="GO:0005524">
    <property type="term" value="F:ATP binding"/>
    <property type="evidence" value="ECO:0007669"/>
    <property type="project" value="UniProtKB-KW"/>
</dbReference>
<evidence type="ECO:0000313" key="12">
    <source>
        <dbReference type="Proteomes" id="UP000218437"/>
    </source>
</evidence>
<dbReference type="InterPro" id="IPR039421">
    <property type="entry name" value="Type_1_exporter"/>
</dbReference>
<dbReference type="SMART" id="SM00382">
    <property type="entry name" value="AAA"/>
    <property type="match status" value="1"/>
</dbReference>
<protein>
    <submittedName>
        <fullName evidence="11">ABC transporter permease</fullName>
    </submittedName>
</protein>
<keyword evidence="4" id="KW-0547">Nucleotide-binding</keyword>
<dbReference type="InterPro" id="IPR027417">
    <property type="entry name" value="P-loop_NTPase"/>
</dbReference>
<evidence type="ECO:0000256" key="4">
    <source>
        <dbReference type="ARBA" id="ARBA00022741"/>
    </source>
</evidence>
<dbReference type="PROSITE" id="PS50929">
    <property type="entry name" value="ABC_TM1F"/>
    <property type="match status" value="1"/>
</dbReference>
<evidence type="ECO:0000259" key="9">
    <source>
        <dbReference type="PROSITE" id="PS50893"/>
    </source>
</evidence>
<dbReference type="PANTHER" id="PTHR43394">
    <property type="entry name" value="ATP-DEPENDENT PERMEASE MDL1, MITOCHONDRIAL"/>
    <property type="match status" value="1"/>
</dbReference>
<evidence type="ECO:0000256" key="2">
    <source>
        <dbReference type="ARBA" id="ARBA00022475"/>
    </source>
</evidence>
<evidence type="ECO:0000256" key="7">
    <source>
        <dbReference type="ARBA" id="ARBA00023136"/>
    </source>
</evidence>
<dbReference type="GO" id="GO:0015421">
    <property type="term" value="F:ABC-type oligopeptide transporter activity"/>
    <property type="evidence" value="ECO:0007669"/>
    <property type="project" value="TreeGrafter"/>
</dbReference>
<evidence type="ECO:0000313" key="11">
    <source>
        <dbReference type="EMBL" id="ATD61479.1"/>
    </source>
</evidence>
<dbReference type="AlphaFoldDB" id="A0A290WX49"/>
<keyword evidence="5" id="KW-0067">ATP-binding</keyword>